<organism evidence="2 3">
    <name type="scientific">Agaricus bisporus var. burnettii</name>
    <dbReference type="NCBI Taxonomy" id="192524"/>
    <lineage>
        <taxon>Eukaryota</taxon>
        <taxon>Fungi</taxon>
        <taxon>Dikarya</taxon>
        <taxon>Basidiomycota</taxon>
        <taxon>Agaricomycotina</taxon>
        <taxon>Agaricomycetes</taxon>
        <taxon>Agaricomycetidae</taxon>
        <taxon>Agaricales</taxon>
        <taxon>Agaricineae</taxon>
        <taxon>Agaricaceae</taxon>
        <taxon>Agaricus</taxon>
    </lineage>
</organism>
<accession>A0A8H7F8C1</accession>
<name>A0A8H7F8C1_AGABI</name>
<dbReference type="AlphaFoldDB" id="A0A8H7F8C1"/>
<evidence type="ECO:0000256" key="1">
    <source>
        <dbReference type="SAM" id="MobiDB-lite"/>
    </source>
</evidence>
<evidence type="ECO:0000313" key="2">
    <source>
        <dbReference type="EMBL" id="KAF7782484.1"/>
    </source>
</evidence>
<dbReference type="OMA" id="WYEIDSH"/>
<gene>
    <name evidence="2" type="ORF">Agabi119p4_1860</name>
</gene>
<reference evidence="2 3" key="1">
    <citation type="journal article" name="Sci. Rep.">
        <title>Telomere-to-telomere assembled and centromere annotated genomes of the two main subspecies of the button mushroom Agaricus bisporus reveal especially polymorphic chromosome ends.</title>
        <authorList>
            <person name="Sonnenberg A.S.M."/>
            <person name="Sedaghat-Telgerd N."/>
            <person name="Lavrijssen B."/>
            <person name="Ohm R.A."/>
            <person name="Hendrickx P.M."/>
            <person name="Scholtmeijer K."/>
            <person name="Baars J.J.P."/>
            <person name="van Peer A."/>
        </authorList>
    </citation>
    <scope>NUCLEOTIDE SEQUENCE [LARGE SCALE GENOMIC DNA]</scope>
    <source>
        <strain evidence="2 3">H119_p4</strain>
    </source>
</reference>
<protein>
    <submittedName>
        <fullName evidence="2">Uncharacterized protein</fullName>
    </submittedName>
</protein>
<comment type="caution">
    <text evidence="2">The sequence shown here is derived from an EMBL/GenBank/DDBJ whole genome shotgun (WGS) entry which is preliminary data.</text>
</comment>
<dbReference type="EMBL" id="JABXXO010000003">
    <property type="protein sequence ID" value="KAF7782484.1"/>
    <property type="molecule type" value="Genomic_DNA"/>
</dbReference>
<feature type="region of interest" description="Disordered" evidence="1">
    <location>
        <begin position="15"/>
        <end position="47"/>
    </location>
</feature>
<evidence type="ECO:0000313" key="3">
    <source>
        <dbReference type="Proteomes" id="UP000629468"/>
    </source>
</evidence>
<sequence length="198" mass="22038">MTIWSCDNHPWFDYSGKKRKHGLRELSTSSDESDTVGEGRVAKRARRDSALEQGFADLSLLSNPVVGREEEGPMVIELPREDGMDDGAVLPSTVEEPGQEIPEVQMKTSSWYEIDSHRLVITDLDSFASEDEEGSSGITINANLLKHFKDQPPLVPRELLGPSPESQALVLFRPLPIQHLEASEPKEEGDVESMEIEI</sequence>
<proteinExistence type="predicted"/>
<dbReference type="Proteomes" id="UP000629468">
    <property type="component" value="Unassembled WGS sequence"/>
</dbReference>